<proteinExistence type="predicted"/>
<name>A0A937CPS8_9HYPH</name>
<accession>A0A937CPS8</accession>
<dbReference type="AlphaFoldDB" id="A0A937CPS8"/>
<evidence type="ECO:0000313" key="2">
    <source>
        <dbReference type="Proteomes" id="UP000633219"/>
    </source>
</evidence>
<evidence type="ECO:0000313" key="1">
    <source>
        <dbReference type="EMBL" id="MBL0372157.1"/>
    </source>
</evidence>
<dbReference type="Pfam" id="PF17038">
    <property type="entry name" value="CBP_BcsN"/>
    <property type="match status" value="1"/>
</dbReference>
<sequence>MIRASFARRLRQSRVALQVGAKSLVALVLFSSMVSSCTTPKGGTVITRAATVDPSQAMILPAPGGPSIVSVIETRYSNAVEQEVVLSTSAATPGQNSLLVKMYGPMDAGTAGQKSLAYRSLLTSDLGREIRAAMPGVPMHMSGLFLRNNYGPFGYAFGNSASGDSCIYGWQQLRSPEGERSNFRNSGAFQIRLRLCESGSSEKDLLSVMYGYTLTGSFASVQWNPYGSPRSIDADMGSEGSPIYPREAEISAGEQSVVPRPVPRRPRVARLQSDAVVQQREEDAAKSIVDVPAPDLGEVMPATQDTSIGAKVVVPAPGCDGECN</sequence>
<gene>
    <name evidence="1" type="primary">bcsN</name>
    <name evidence="1" type="ORF">JJB09_08955</name>
</gene>
<dbReference type="EMBL" id="JAEQNC010000004">
    <property type="protein sequence ID" value="MBL0372157.1"/>
    <property type="molecule type" value="Genomic_DNA"/>
</dbReference>
<organism evidence="1 2">
    <name type="scientific">Rhizobium setariae</name>
    <dbReference type="NCBI Taxonomy" id="2801340"/>
    <lineage>
        <taxon>Bacteria</taxon>
        <taxon>Pseudomonadati</taxon>
        <taxon>Pseudomonadota</taxon>
        <taxon>Alphaproteobacteria</taxon>
        <taxon>Hyphomicrobiales</taxon>
        <taxon>Rhizobiaceae</taxon>
        <taxon>Rhizobium/Agrobacterium group</taxon>
        <taxon>Rhizobium</taxon>
    </lineage>
</organism>
<dbReference type="RefSeq" id="WP_201656310.1">
    <property type="nucleotide sequence ID" value="NZ_JAEQNC010000004.1"/>
</dbReference>
<keyword evidence="2" id="KW-1185">Reference proteome</keyword>
<reference evidence="1" key="1">
    <citation type="submission" date="2021-01" db="EMBL/GenBank/DDBJ databases">
        <title>Rhizobium sp. strain KVB221 16S ribosomal RNA gene Genome sequencing and assembly.</title>
        <authorList>
            <person name="Kang M."/>
        </authorList>
    </citation>
    <scope>NUCLEOTIDE SEQUENCE</scope>
    <source>
        <strain evidence="1">KVB221</strain>
    </source>
</reference>
<comment type="caution">
    <text evidence="1">The sequence shown here is derived from an EMBL/GenBank/DDBJ whole genome shotgun (WGS) entry which is preliminary data.</text>
</comment>
<protein>
    <submittedName>
        <fullName evidence="1">Cellulose biosynthesis protein BcsN</fullName>
    </submittedName>
</protein>
<dbReference type="Proteomes" id="UP000633219">
    <property type="component" value="Unassembled WGS sequence"/>
</dbReference>
<dbReference type="InterPro" id="IPR031482">
    <property type="entry name" value="CBP_BcsN"/>
</dbReference>